<dbReference type="SUPFAM" id="SSF63829">
    <property type="entry name" value="Calcium-dependent phosphotriesterase"/>
    <property type="match status" value="1"/>
</dbReference>
<dbReference type="PANTHER" id="PTHR35399:SF2">
    <property type="entry name" value="DUF839 DOMAIN-CONTAINING PROTEIN"/>
    <property type="match status" value="1"/>
</dbReference>
<dbReference type="KEGG" id="tee:Tel_04620"/>
<name>A0A0S2TBF4_9GAMM</name>
<evidence type="ECO:0000313" key="2">
    <source>
        <dbReference type="EMBL" id="ALP52488.1"/>
    </source>
</evidence>
<organism evidence="2 3">
    <name type="scientific">Candidatus Tenderia electrophaga</name>
    <dbReference type="NCBI Taxonomy" id="1748243"/>
    <lineage>
        <taxon>Bacteria</taxon>
        <taxon>Pseudomonadati</taxon>
        <taxon>Pseudomonadota</taxon>
        <taxon>Gammaproteobacteria</taxon>
        <taxon>Candidatus Tenderiales</taxon>
        <taxon>Candidatus Tenderiaceae</taxon>
        <taxon>Candidatus Tenderia</taxon>
    </lineage>
</organism>
<proteinExistence type="predicted"/>
<dbReference type="EMBL" id="CP013099">
    <property type="protein sequence ID" value="ALP52488.1"/>
    <property type="molecule type" value="Genomic_DNA"/>
</dbReference>
<accession>A0A0S2TBF4</accession>
<dbReference type="Proteomes" id="UP000055136">
    <property type="component" value="Chromosome"/>
</dbReference>
<evidence type="ECO:0000256" key="1">
    <source>
        <dbReference type="SAM" id="SignalP"/>
    </source>
</evidence>
<feature type="signal peptide" evidence="1">
    <location>
        <begin position="1"/>
        <end position="23"/>
    </location>
</feature>
<keyword evidence="1" id="KW-0732">Signal</keyword>
<dbReference type="Pfam" id="PF05787">
    <property type="entry name" value="PhoX"/>
    <property type="match status" value="1"/>
</dbReference>
<evidence type="ECO:0008006" key="4">
    <source>
        <dbReference type="Google" id="ProtNLM"/>
    </source>
</evidence>
<dbReference type="InterPro" id="IPR011042">
    <property type="entry name" value="6-blade_b-propeller_TolB-like"/>
</dbReference>
<evidence type="ECO:0000313" key="3">
    <source>
        <dbReference type="Proteomes" id="UP000055136"/>
    </source>
</evidence>
<feature type="chain" id="PRO_5006604873" description="Phosphatase" evidence="1">
    <location>
        <begin position="24"/>
        <end position="443"/>
    </location>
</feature>
<dbReference type="AlphaFoldDB" id="A0A0S2TBF4"/>
<dbReference type="STRING" id="1748243.Tel_04620"/>
<dbReference type="InterPro" id="IPR008557">
    <property type="entry name" value="PhoX"/>
</dbReference>
<reference evidence="2" key="1">
    <citation type="submission" date="2015-10" db="EMBL/GenBank/DDBJ databases">
        <title>Description of Candidatus Tenderia electrophaga gen. nov, sp. nov., an Uncultivated Electroautotroph from a Biocathode Enrichment.</title>
        <authorList>
            <person name="Eddie B.J."/>
            <person name="Malanoski A.P."/>
            <person name="Wang Z."/>
            <person name="Hall R.J."/>
            <person name="Oh S.D."/>
            <person name="Heiner C."/>
            <person name="Lin B."/>
            <person name="Strycharz-Glaven S.M."/>
        </authorList>
    </citation>
    <scope>NUCLEOTIDE SEQUENCE [LARGE SCALE GENOMIC DNA]</scope>
    <source>
        <strain evidence="2">NRL1</strain>
    </source>
</reference>
<dbReference type="PANTHER" id="PTHR35399">
    <property type="entry name" value="SLR8030 PROTEIN"/>
    <property type="match status" value="1"/>
</dbReference>
<keyword evidence="3" id="KW-1185">Reference proteome</keyword>
<dbReference type="Gene3D" id="2.120.10.30">
    <property type="entry name" value="TolB, C-terminal domain"/>
    <property type="match status" value="1"/>
</dbReference>
<sequence>MNHFKLKACVATVAMAMAGAAMADKGLGGPFHFKPINESAASADWDPSAPFKLPKGYKQFVVSDETDLNIYDGGRDDWHDMNTVNETGPMAGRFMYRTHEVRGVPEGGAVSVVDLETGETRILVQDVSYTALDGIRWTPWGTLLFAEETSGGRLFEIELNANLMTAATVHDRPAVGRLAHEGIDIDSEGNVYVIDEHRGRSQGCNGVVPCGGGIYKFVPDVYGDLSSGALYVLKVNGADGVGQGEWVGPIDPMTARTAGTAAGGQSYQRPEDIEIIADKLYVAITEGPRDAVTDIGSGELEFDGELYEGRVIAIDLNNMAVTNFVKPGVNVPVEIGRPGDANFQTGFDSVDNLAESPSGDLIMQEDNVPSDIWFASTETNEFGASEQVELFASLTDPGAEGTGVYFSPFDRHTLYVNVQHSAAQDGDGTWAITRKHGKMFKFD</sequence>
<gene>
    <name evidence="2" type="ORF">Tel_04620</name>
</gene>
<protein>
    <recommendedName>
        <fullName evidence="4">Phosphatase</fullName>
    </recommendedName>
</protein>